<evidence type="ECO:0000256" key="7">
    <source>
        <dbReference type="ARBA" id="ARBA00023157"/>
    </source>
</evidence>
<evidence type="ECO:0000256" key="8">
    <source>
        <dbReference type="ARBA" id="ARBA00023180"/>
    </source>
</evidence>
<feature type="chain" id="PRO_5035869100" description="SRCR domain-containing protein" evidence="11">
    <location>
        <begin position="19"/>
        <end position="1221"/>
    </location>
</feature>
<feature type="domain" description="SRCR" evidence="12">
    <location>
        <begin position="598"/>
        <end position="702"/>
    </location>
</feature>
<keyword evidence="4" id="KW-0677">Repeat</keyword>
<dbReference type="Ensembl" id="ENSDLAT00005029116.2">
    <property type="protein sequence ID" value="ENSDLAP00005027299.2"/>
    <property type="gene ID" value="ENSDLAG00005012265.2"/>
</dbReference>
<dbReference type="SUPFAM" id="SSF56487">
    <property type="entry name" value="SRCR-like"/>
    <property type="match status" value="9"/>
</dbReference>
<evidence type="ECO:0000259" key="12">
    <source>
        <dbReference type="PROSITE" id="PS50287"/>
    </source>
</evidence>
<reference evidence="13" key="1">
    <citation type="submission" date="2025-08" db="UniProtKB">
        <authorList>
            <consortium name="Ensembl"/>
        </authorList>
    </citation>
    <scope>IDENTIFICATION</scope>
</reference>
<dbReference type="InterPro" id="IPR036772">
    <property type="entry name" value="SRCR-like_dom_sf"/>
</dbReference>
<feature type="domain" description="SRCR" evidence="12">
    <location>
        <begin position="300"/>
        <end position="397"/>
    </location>
</feature>
<dbReference type="GO" id="GO:0004252">
    <property type="term" value="F:serine-type endopeptidase activity"/>
    <property type="evidence" value="ECO:0007669"/>
    <property type="project" value="TreeGrafter"/>
</dbReference>
<feature type="domain" description="SRCR" evidence="12">
    <location>
        <begin position="27"/>
        <end position="128"/>
    </location>
</feature>
<evidence type="ECO:0000256" key="11">
    <source>
        <dbReference type="SAM" id="SignalP"/>
    </source>
</evidence>
<dbReference type="Proteomes" id="UP000694389">
    <property type="component" value="Unassembled WGS sequence"/>
</dbReference>
<dbReference type="PRINTS" id="PR00258">
    <property type="entry name" value="SPERACTRCPTR"/>
</dbReference>
<keyword evidence="8" id="KW-0325">Glycoprotein</keyword>
<name>A0A8C4F1B9_DICLA</name>
<feature type="domain" description="SRCR" evidence="12">
    <location>
        <begin position="707"/>
        <end position="805"/>
    </location>
</feature>
<evidence type="ECO:0000256" key="4">
    <source>
        <dbReference type="ARBA" id="ARBA00022737"/>
    </source>
</evidence>
<evidence type="ECO:0000256" key="2">
    <source>
        <dbReference type="ARBA" id="ARBA00022692"/>
    </source>
</evidence>
<feature type="disulfide bond" evidence="9">
    <location>
        <begin position="470"/>
        <end position="480"/>
    </location>
</feature>
<keyword evidence="7 9" id="KW-1015">Disulfide bond</keyword>
<dbReference type="InterPro" id="IPR001190">
    <property type="entry name" value="SRCR"/>
</dbReference>
<proteinExistence type="predicted"/>
<keyword evidence="2 10" id="KW-0812">Transmembrane</keyword>
<evidence type="ECO:0000256" key="9">
    <source>
        <dbReference type="PROSITE-ProRule" id="PRU00196"/>
    </source>
</evidence>
<evidence type="ECO:0000256" key="6">
    <source>
        <dbReference type="ARBA" id="ARBA00023136"/>
    </source>
</evidence>
<dbReference type="AlphaFoldDB" id="A0A8C4F1B9"/>
<feature type="domain" description="SRCR" evidence="12">
    <location>
        <begin position="131"/>
        <end position="230"/>
    </location>
</feature>
<evidence type="ECO:0000256" key="3">
    <source>
        <dbReference type="ARBA" id="ARBA00022729"/>
    </source>
</evidence>
<feature type="transmembrane region" description="Helical" evidence="10">
    <location>
        <begin position="1095"/>
        <end position="1120"/>
    </location>
</feature>
<evidence type="ECO:0000313" key="14">
    <source>
        <dbReference type="Proteomes" id="UP000694389"/>
    </source>
</evidence>
<dbReference type="SMART" id="SM00202">
    <property type="entry name" value="SR"/>
    <property type="match status" value="6"/>
</dbReference>
<evidence type="ECO:0000256" key="5">
    <source>
        <dbReference type="ARBA" id="ARBA00022989"/>
    </source>
</evidence>
<sequence length="1221" mass="136116">MWFLLLLLYIAHIELVYLQGDVNRLILRNKNGRNPCEGHIEIYHNGVQGYVGDKYWSNKTEEVVCRSTHCGSPESRDHSTDVLKPKGSKVWLNELKCEGNESQLWNCKNPGWGVSKCYRDTIKWIKCSNEINIMLEGYECAGMVKYSSVNERGYFCSNNWGNDQANRLCKNLGCGESKEIPKKEWMDFSQIKTSKMMMIDCSGLNETNLWQCAAQKEKQKCETPATVICTGFMRLQLKGDEASVCSGMLEKEEDGGWKPVDSSSKSTPDVWCKQMDCGTNVSNSFKGRTHHLECSDKVQVVLKDSRKISKCYGEVHIQVNGSDYPVCGSSWDLKTAGVVCKELKCGAVVDQYTRSGTQSGIMDNVECTGNESSLWHCRGKHNKNAFQCPKKAFVVCAESVKVRLADGPGRCAGRVEIEHEGKWKRVSSEKWEAVNSNIICNELDCGGARSGNSETFSEGSAEFLTKSVSCSSGASRIHECIKASTSSSRPENSMMITCEGHKVVFLNNTCSGMVGIQHGSKTYWLSGSNNTWNQESAHTVCKQMQCGDAYPYEYIPSADMKRNVWQESYNCYPNNTSLFDCKKNKTLPSDHNDSIAVVKCSGAISVNLTNGCWGTVNVCVGGKCGGVCKDSWTKEKSVMLCKDIGCGNKILSSSQKNEAVPIVRSLHTTTHTTNLSQCNFIKNDEYGPNVNFRCELASVICSDSVKARISASRHKCSGNVEVHYEGTWLPVCSDALKDQKTQNAICEEVNCGHAVKQLNYFGPTSKIKNDITQIQCSNSDIKSLTECDIVSEKHGDCPLAGLQCSNWSKMELKFDGACSGAVFAHSETGRNAVSIEGWTKTEMDKLCNNLECGNLKSNRTYVSDQEQSQTLPSQKQQKEQLWIECQDEPKVTLSKKCGGEVRMNNIRVCSSNWNLDYSHMVCQQQDCSNAINFTIKTTTITQDKSHHVSCEGYHHRLGQCSRYEDNCDGGLVSVFCVGSVKVNTTEKCGGVIQVNYINDKWEEVCHQTSNDHLNKLLCKELGCGDPRDKKPQKKQKSNRKKSKVTLETALNCTKDHKDIKYCVNRLRCDTEKPAEIYCEGYVDIIDKDKPQSTPVVPIILGVGFLLFLVILIVVFVRVYIAKKGKKSMNVPSRMFSRQEPDLEFDSGDYEDVTNKANEMEDFSRGRFRSEAEVIMESDARSTSSLPYDDIDEVVETLPLTSQASGGRYIHDGALDQSSGKF</sequence>
<feature type="domain" description="SRCR" evidence="12">
    <location>
        <begin position="402"/>
        <end position="511"/>
    </location>
</feature>
<keyword evidence="6 10" id="KW-0472">Membrane</keyword>
<comment type="caution">
    <text evidence="9">Lacks conserved residue(s) required for the propagation of feature annotation.</text>
</comment>
<dbReference type="PANTHER" id="PTHR48071:SF25">
    <property type="entry name" value="SCAVENGER RECEPTOR CYSTEINE-RICH TYPE 1 PROTEIN M160-LIKE ISOFORM X1"/>
    <property type="match status" value="1"/>
</dbReference>
<dbReference type="PANTHER" id="PTHR48071">
    <property type="entry name" value="SRCR DOMAIN-CONTAINING PROTEIN"/>
    <property type="match status" value="1"/>
</dbReference>
<comment type="subcellular location">
    <subcellularLocation>
        <location evidence="1">Membrane</location>
        <topology evidence="1">Single-pass membrane protein</topology>
    </subcellularLocation>
</comment>
<keyword evidence="14" id="KW-1185">Reference proteome</keyword>
<feature type="domain" description="SRCR" evidence="12">
    <location>
        <begin position="503"/>
        <end position="601"/>
    </location>
</feature>
<feature type="disulfide bond" evidence="9">
    <location>
        <begin position="97"/>
        <end position="107"/>
    </location>
</feature>
<evidence type="ECO:0000313" key="13">
    <source>
        <dbReference type="Ensembl" id="ENSDLAP00005027299.2"/>
    </source>
</evidence>
<feature type="disulfide bond" evidence="9">
    <location>
        <begin position="950"/>
        <end position="960"/>
    </location>
</feature>
<feature type="domain" description="SRCR" evidence="12">
    <location>
        <begin position="908"/>
        <end position="977"/>
    </location>
</feature>
<feature type="signal peptide" evidence="11">
    <location>
        <begin position="1"/>
        <end position="18"/>
    </location>
</feature>
<evidence type="ECO:0000256" key="10">
    <source>
        <dbReference type="SAM" id="Phobius"/>
    </source>
</evidence>
<feature type="disulfide bond" evidence="9">
    <location>
        <begin position="1052"/>
        <end position="1062"/>
    </location>
</feature>
<accession>A0A8C4F1B9</accession>
<dbReference type="Pfam" id="PF00530">
    <property type="entry name" value="SRCR"/>
    <property type="match status" value="8"/>
</dbReference>
<reference evidence="13" key="2">
    <citation type="submission" date="2025-09" db="UniProtKB">
        <authorList>
            <consortium name="Ensembl"/>
        </authorList>
    </citation>
    <scope>IDENTIFICATION</scope>
</reference>
<evidence type="ECO:0000256" key="1">
    <source>
        <dbReference type="ARBA" id="ARBA00004167"/>
    </source>
</evidence>
<dbReference type="PROSITE" id="PS50287">
    <property type="entry name" value="SRCR_2"/>
    <property type="match status" value="9"/>
</dbReference>
<dbReference type="GO" id="GO:0031638">
    <property type="term" value="P:zymogen activation"/>
    <property type="evidence" value="ECO:0007669"/>
    <property type="project" value="TreeGrafter"/>
</dbReference>
<keyword evidence="5 10" id="KW-1133">Transmembrane helix</keyword>
<feature type="domain" description="SRCR" evidence="12">
    <location>
        <begin position="974"/>
        <end position="1079"/>
    </location>
</feature>
<keyword evidence="3 11" id="KW-0732">Signal</keyword>
<dbReference type="GeneTree" id="ENSGT00950000183145"/>
<feature type="disulfide bond" evidence="9">
    <location>
        <begin position="367"/>
        <end position="377"/>
    </location>
</feature>
<organism evidence="13 14">
    <name type="scientific">Dicentrarchus labrax</name>
    <name type="common">European seabass</name>
    <name type="synonym">Morone labrax</name>
    <dbReference type="NCBI Taxonomy" id="13489"/>
    <lineage>
        <taxon>Eukaryota</taxon>
        <taxon>Metazoa</taxon>
        <taxon>Chordata</taxon>
        <taxon>Craniata</taxon>
        <taxon>Vertebrata</taxon>
        <taxon>Euteleostomi</taxon>
        <taxon>Actinopterygii</taxon>
        <taxon>Neopterygii</taxon>
        <taxon>Teleostei</taxon>
        <taxon>Neoteleostei</taxon>
        <taxon>Acanthomorphata</taxon>
        <taxon>Eupercaria</taxon>
        <taxon>Moronidae</taxon>
        <taxon>Dicentrarchus</taxon>
    </lineage>
</organism>
<dbReference type="Gene3D" id="3.10.250.10">
    <property type="entry name" value="SRCR-like domain"/>
    <property type="match status" value="9"/>
</dbReference>
<protein>
    <recommendedName>
        <fullName evidence="12">SRCR domain-containing protein</fullName>
    </recommendedName>
</protein>
<feature type="disulfide bond" evidence="9">
    <location>
        <begin position="571"/>
        <end position="581"/>
    </location>
</feature>
<dbReference type="FunFam" id="3.10.250.10:FF:000016">
    <property type="entry name" value="Scavenger receptor cysteine-rich protein type 12"/>
    <property type="match status" value="3"/>
</dbReference>
<dbReference type="GO" id="GO:0005886">
    <property type="term" value="C:plasma membrane"/>
    <property type="evidence" value="ECO:0007669"/>
    <property type="project" value="TreeGrafter"/>
</dbReference>